<keyword evidence="2" id="KW-1185">Reference proteome</keyword>
<dbReference type="Proteomes" id="UP000595140">
    <property type="component" value="Unassembled WGS sequence"/>
</dbReference>
<evidence type="ECO:0000313" key="2">
    <source>
        <dbReference type="Proteomes" id="UP000595140"/>
    </source>
</evidence>
<reference evidence="1 2" key="1">
    <citation type="submission" date="2018-04" db="EMBL/GenBank/DDBJ databases">
        <authorList>
            <person name="Vogel A."/>
        </authorList>
    </citation>
    <scope>NUCLEOTIDE SEQUENCE [LARGE SCALE GENOMIC DNA]</scope>
</reference>
<name>A0A484M297_9ASTE</name>
<sequence>MFLFVWRFGSGLGDDRFGGFGLGMTTTEELTVAVGARAKLGGLTKMVGARGGGGAGGDGGAAVVVGGCVR</sequence>
<dbReference type="EMBL" id="OOIL02002424">
    <property type="protein sequence ID" value="VFQ82735.1"/>
    <property type="molecule type" value="Genomic_DNA"/>
</dbReference>
<protein>
    <submittedName>
        <fullName evidence="1">Uncharacterized protein</fullName>
    </submittedName>
</protein>
<dbReference type="AlphaFoldDB" id="A0A484M297"/>
<organism evidence="1 2">
    <name type="scientific">Cuscuta campestris</name>
    <dbReference type="NCBI Taxonomy" id="132261"/>
    <lineage>
        <taxon>Eukaryota</taxon>
        <taxon>Viridiplantae</taxon>
        <taxon>Streptophyta</taxon>
        <taxon>Embryophyta</taxon>
        <taxon>Tracheophyta</taxon>
        <taxon>Spermatophyta</taxon>
        <taxon>Magnoliopsida</taxon>
        <taxon>eudicotyledons</taxon>
        <taxon>Gunneridae</taxon>
        <taxon>Pentapetalae</taxon>
        <taxon>asterids</taxon>
        <taxon>lamiids</taxon>
        <taxon>Solanales</taxon>
        <taxon>Convolvulaceae</taxon>
        <taxon>Cuscuteae</taxon>
        <taxon>Cuscuta</taxon>
        <taxon>Cuscuta subgen. Grammica</taxon>
        <taxon>Cuscuta sect. Cleistogrammica</taxon>
    </lineage>
</organism>
<gene>
    <name evidence="1" type="ORF">CCAM_LOCUS24511</name>
</gene>
<accession>A0A484M297</accession>
<proteinExistence type="predicted"/>
<evidence type="ECO:0000313" key="1">
    <source>
        <dbReference type="EMBL" id="VFQ82735.1"/>
    </source>
</evidence>